<dbReference type="AlphaFoldDB" id="A0A559K0K1"/>
<reference evidence="2 3" key="1">
    <citation type="submission" date="2019-07" db="EMBL/GenBank/DDBJ databases">
        <authorList>
            <person name="Kim J."/>
        </authorList>
    </citation>
    <scope>NUCLEOTIDE SEQUENCE [LARGE SCALE GENOMIC DNA]</scope>
    <source>
        <strain evidence="2 3">JC52</strain>
    </source>
</reference>
<sequence>MSIGNQMKKIRGDCLVRKKSSSYGSWVSPLTSELITTQFVELSGPSMIDGSLFWAEGRPLEGGRVVVVCRTADGREYDVIPASYNVRSRVYEYGGGASVFFNGYLYFSNFEDNLIYKQPLSGEGKPVPITTDSNLRYADLVIDEARNRLICVREDHRQEGEPTLSIVALDCNKTGEGDVLVEGADFYLAPQISLDGKRMCWLAWNFPIMPWDGTELWMAEVLEDGRISSAFHVAGNEKESIFQPMWHRDGSLYFSSDKTDWWNIYRYSDGQIQQITNEQVDFGLCNWQCGTSMFTFFDDDTIVSSYAKHSLFYLGWIDIPTGRLRTQDTPYTFIGSPIVYNGKILLNAACSTTPHRIISLHPNTGEIETLVTSNRIQLNTDYLSTATVIDFPSRDGWMSHGLYYPPTNRDFEGGENELPPLLITVHGGPTGMTSPGFRWDIQYYTSRGFAVLDVNYRGSTSYGRSYRDALNNNWGTADVEDCVAGALYLANTGKVDRRRLAITGGSAGGYTTLSSLAFSDVFAVGGCHFGISDCELWAKETHKFERRYLDGLIGELPGQLELYHQRSASHALERYHSPLIMFHGLEDKVVPPNQAQIMADGLKSRGLPVSYLTFEGEGHGFLRAENLRRALDEQFLFFSCHLAFDPS</sequence>
<gene>
    <name evidence="2" type="ORF">FPZ49_28890</name>
</gene>
<keyword evidence="3" id="KW-1185">Reference proteome</keyword>
<dbReference type="PANTHER" id="PTHR43056">
    <property type="entry name" value="PEPTIDASE S9 PROLYL OLIGOPEPTIDASE"/>
    <property type="match status" value="1"/>
</dbReference>
<proteinExistence type="predicted"/>
<dbReference type="InterPro" id="IPR001375">
    <property type="entry name" value="Peptidase_S9_cat"/>
</dbReference>
<evidence type="ECO:0000259" key="1">
    <source>
        <dbReference type="Pfam" id="PF00326"/>
    </source>
</evidence>
<dbReference type="OrthoDB" id="108903at2"/>
<feature type="domain" description="Peptidase S9 prolyl oligopeptidase catalytic" evidence="1">
    <location>
        <begin position="436"/>
        <end position="642"/>
    </location>
</feature>
<comment type="caution">
    <text evidence="2">The sequence shown here is derived from an EMBL/GenBank/DDBJ whole genome shotgun (WGS) entry which is preliminary data.</text>
</comment>
<dbReference type="GO" id="GO:0008236">
    <property type="term" value="F:serine-type peptidase activity"/>
    <property type="evidence" value="ECO:0007669"/>
    <property type="project" value="InterPro"/>
</dbReference>
<dbReference type="EMBL" id="VNJI01000053">
    <property type="protein sequence ID" value="TVY05692.1"/>
    <property type="molecule type" value="Genomic_DNA"/>
</dbReference>
<dbReference type="Gene3D" id="3.40.50.1820">
    <property type="entry name" value="alpha/beta hydrolase"/>
    <property type="match status" value="1"/>
</dbReference>
<dbReference type="Gene3D" id="2.120.10.30">
    <property type="entry name" value="TolB, C-terminal domain"/>
    <property type="match status" value="1"/>
</dbReference>
<dbReference type="PANTHER" id="PTHR43056:SF5">
    <property type="entry name" value="PEPTIDASE S9 PROLYL OLIGOPEPTIDASE CATALYTIC DOMAIN-CONTAINING PROTEIN"/>
    <property type="match status" value="1"/>
</dbReference>
<dbReference type="InterPro" id="IPR050585">
    <property type="entry name" value="Xaa-Pro_dipeptidyl-ppase/CocE"/>
</dbReference>
<dbReference type="Pfam" id="PF00326">
    <property type="entry name" value="Peptidase_S9"/>
    <property type="match status" value="1"/>
</dbReference>
<organism evidence="2 3">
    <name type="scientific">Paenibacillus cremeus</name>
    <dbReference type="NCBI Taxonomy" id="2163881"/>
    <lineage>
        <taxon>Bacteria</taxon>
        <taxon>Bacillati</taxon>
        <taxon>Bacillota</taxon>
        <taxon>Bacilli</taxon>
        <taxon>Bacillales</taxon>
        <taxon>Paenibacillaceae</taxon>
        <taxon>Paenibacillus</taxon>
    </lineage>
</organism>
<dbReference type="InterPro" id="IPR011042">
    <property type="entry name" value="6-blade_b-propeller_TolB-like"/>
</dbReference>
<evidence type="ECO:0000313" key="3">
    <source>
        <dbReference type="Proteomes" id="UP000317036"/>
    </source>
</evidence>
<dbReference type="SUPFAM" id="SSF53474">
    <property type="entry name" value="alpha/beta-Hydrolases"/>
    <property type="match status" value="1"/>
</dbReference>
<dbReference type="RefSeq" id="WP_144853748.1">
    <property type="nucleotide sequence ID" value="NZ_VNJI01000053.1"/>
</dbReference>
<name>A0A559K0K1_9BACL</name>
<evidence type="ECO:0000313" key="2">
    <source>
        <dbReference type="EMBL" id="TVY05692.1"/>
    </source>
</evidence>
<dbReference type="Proteomes" id="UP000317036">
    <property type="component" value="Unassembled WGS sequence"/>
</dbReference>
<dbReference type="GO" id="GO:0006508">
    <property type="term" value="P:proteolysis"/>
    <property type="evidence" value="ECO:0007669"/>
    <property type="project" value="InterPro"/>
</dbReference>
<protein>
    <submittedName>
        <fullName evidence="2">S9 family peptidase</fullName>
    </submittedName>
</protein>
<dbReference type="InterPro" id="IPR029058">
    <property type="entry name" value="AB_hydrolase_fold"/>
</dbReference>
<accession>A0A559K0K1</accession>
<dbReference type="SUPFAM" id="SSF82171">
    <property type="entry name" value="DPP6 N-terminal domain-like"/>
    <property type="match status" value="1"/>
</dbReference>